<accession>A0A9D4L4H8</accession>
<dbReference type="AlphaFoldDB" id="A0A9D4L4H8"/>
<reference evidence="1" key="2">
    <citation type="submission" date="2020-11" db="EMBL/GenBank/DDBJ databases">
        <authorList>
            <person name="McCartney M.A."/>
            <person name="Auch B."/>
            <person name="Kono T."/>
            <person name="Mallez S."/>
            <person name="Becker A."/>
            <person name="Gohl D.M."/>
            <person name="Silverstein K.A.T."/>
            <person name="Koren S."/>
            <person name="Bechman K.B."/>
            <person name="Herman A."/>
            <person name="Abrahante J.E."/>
            <person name="Garbe J."/>
        </authorList>
    </citation>
    <scope>NUCLEOTIDE SEQUENCE</scope>
    <source>
        <strain evidence="1">Duluth1</strain>
        <tissue evidence="1">Whole animal</tissue>
    </source>
</reference>
<sequence>QLGHNPVPHTVQSQAQKDLKNVAIHKLVSLADGVAPDQAGYTLQYLQSELIGLAAFIVAYEEGLVPAY</sequence>
<protein>
    <submittedName>
        <fullName evidence="1">Uncharacterized protein</fullName>
    </submittedName>
</protein>
<comment type="caution">
    <text evidence="1">The sequence shown here is derived from an EMBL/GenBank/DDBJ whole genome shotgun (WGS) entry which is preliminary data.</text>
</comment>
<organism evidence="1 2">
    <name type="scientific">Dreissena polymorpha</name>
    <name type="common">Zebra mussel</name>
    <name type="synonym">Mytilus polymorpha</name>
    <dbReference type="NCBI Taxonomy" id="45954"/>
    <lineage>
        <taxon>Eukaryota</taxon>
        <taxon>Metazoa</taxon>
        <taxon>Spiralia</taxon>
        <taxon>Lophotrochozoa</taxon>
        <taxon>Mollusca</taxon>
        <taxon>Bivalvia</taxon>
        <taxon>Autobranchia</taxon>
        <taxon>Heteroconchia</taxon>
        <taxon>Euheterodonta</taxon>
        <taxon>Imparidentia</taxon>
        <taxon>Neoheterodontei</taxon>
        <taxon>Myida</taxon>
        <taxon>Dreissenoidea</taxon>
        <taxon>Dreissenidae</taxon>
        <taxon>Dreissena</taxon>
    </lineage>
</organism>
<feature type="non-terminal residue" evidence="1">
    <location>
        <position position="1"/>
    </location>
</feature>
<feature type="non-terminal residue" evidence="1">
    <location>
        <position position="68"/>
    </location>
</feature>
<name>A0A9D4L4H8_DREPO</name>
<reference evidence="1" key="1">
    <citation type="journal article" date="2019" name="bioRxiv">
        <title>The Genome of the Zebra Mussel, Dreissena polymorpha: A Resource for Invasive Species Research.</title>
        <authorList>
            <person name="McCartney M.A."/>
            <person name="Auch B."/>
            <person name="Kono T."/>
            <person name="Mallez S."/>
            <person name="Zhang Y."/>
            <person name="Obille A."/>
            <person name="Becker A."/>
            <person name="Abrahante J.E."/>
            <person name="Garbe J."/>
            <person name="Badalamenti J.P."/>
            <person name="Herman A."/>
            <person name="Mangelson H."/>
            <person name="Liachko I."/>
            <person name="Sullivan S."/>
            <person name="Sone E.D."/>
            <person name="Koren S."/>
            <person name="Silverstein K.A.T."/>
            <person name="Beckman K.B."/>
            <person name="Gohl D.M."/>
        </authorList>
    </citation>
    <scope>NUCLEOTIDE SEQUENCE</scope>
    <source>
        <strain evidence="1">Duluth1</strain>
        <tissue evidence="1">Whole animal</tissue>
    </source>
</reference>
<keyword evidence="2" id="KW-1185">Reference proteome</keyword>
<dbReference type="EMBL" id="JAIWYP010000003">
    <property type="protein sequence ID" value="KAH3851133.1"/>
    <property type="molecule type" value="Genomic_DNA"/>
</dbReference>
<evidence type="ECO:0000313" key="1">
    <source>
        <dbReference type="EMBL" id="KAH3851133.1"/>
    </source>
</evidence>
<proteinExistence type="predicted"/>
<gene>
    <name evidence="1" type="ORF">DPMN_093614</name>
</gene>
<evidence type="ECO:0000313" key="2">
    <source>
        <dbReference type="Proteomes" id="UP000828390"/>
    </source>
</evidence>
<dbReference type="Proteomes" id="UP000828390">
    <property type="component" value="Unassembled WGS sequence"/>
</dbReference>